<name>A0A0K8MAA6_9PROT</name>
<feature type="domain" description="Histidine kinase" evidence="15">
    <location>
        <begin position="513"/>
        <end position="733"/>
    </location>
</feature>
<evidence type="ECO:0000256" key="5">
    <source>
        <dbReference type="ARBA" id="ARBA00022553"/>
    </source>
</evidence>
<keyword evidence="7 14" id="KW-0812">Transmembrane</keyword>
<dbReference type="Gene3D" id="3.30.450.20">
    <property type="entry name" value="PAS domain"/>
    <property type="match status" value="1"/>
</dbReference>
<proteinExistence type="predicted"/>
<keyword evidence="12" id="KW-0902">Two-component regulatory system</keyword>
<feature type="transmembrane region" description="Helical" evidence="14">
    <location>
        <begin position="60"/>
        <end position="80"/>
    </location>
</feature>
<feature type="transmembrane region" description="Helical" evidence="14">
    <location>
        <begin position="101"/>
        <end position="126"/>
    </location>
</feature>
<dbReference type="InterPro" id="IPR004358">
    <property type="entry name" value="Sig_transdc_His_kin-like_C"/>
</dbReference>
<keyword evidence="5" id="KW-0597">Phosphoprotein</keyword>
<dbReference type="GO" id="GO:0000155">
    <property type="term" value="F:phosphorelay sensor kinase activity"/>
    <property type="evidence" value="ECO:0007669"/>
    <property type="project" value="InterPro"/>
</dbReference>
<evidence type="ECO:0000259" key="16">
    <source>
        <dbReference type="PROSITE" id="PS50112"/>
    </source>
</evidence>
<dbReference type="Pfam" id="PF00512">
    <property type="entry name" value="HisKA"/>
    <property type="match status" value="1"/>
</dbReference>
<keyword evidence="8" id="KW-0547">Nucleotide-binding</keyword>
<comment type="catalytic activity">
    <reaction evidence="1">
        <text>ATP + protein L-histidine = ADP + protein N-phospho-L-histidine.</text>
        <dbReference type="EC" id="2.7.13.3"/>
    </reaction>
</comment>
<dbReference type="CDD" id="cd00130">
    <property type="entry name" value="PAS"/>
    <property type="match status" value="1"/>
</dbReference>
<dbReference type="SUPFAM" id="SSF47384">
    <property type="entry name" value="Homodimeric domain of signal transducing histidine kinase"/>
    <property type="match status" value="1"/>
</dbReference>
<dbReference type="GO" id="GO:0005886">
    <property type="term" value="C:plasma membrane"/>
    <property type="evidence" value="ECO:0007669"/>
    <property type="project" value="UniProtKB-SubCell"/>
</dbReference>
<dbReference type="PROSITE" id="PS50885">
    <property type="entry name" value="HAMP"/>
    <property type="match status" value="1"/>
</dbReference>
<dbReference type="SUPFAM" id="SSF55874">
    <property type="entry name" value="ATPase domain of HSP90 chaperone/DNA topoisomerase II/histidine kinase"/>
    <property type="match status" value="1"/>
</dbReference>
<dbReference type="Pfam" id="PF02518">
    <property type="entry name" value="HATPase_c"/>
    <property type="match status" value="1"/>
</dbReference>
<feature type="domain" description="PAS" evidence="16">
    <location>
        <begin position="388"/>
        <end position="460"/>
    </location>
</feature>
<feature type="transmembrane region" description="Helical" evidence="14">
    <location>
        <begin position="299"/>
        <end position="322"/>
    </location>
</feature>
<keyword evidence="4" id="KW-1003">Cell membrane</keyword>
<evidence type="ECO:0000256" key="13">
    <source>
        <dbReference type="ARBA" id="ARBA00023136"/>
    </source>
</evidence>
<dbReference type="InterPro" id="IPR036097">
    <property type="entry name" value="HisK_dim/P_sf"/>
</dbReference>
<dbReference type="InterPro" id="IPR017232">
    <property type="entry name" value="NtrY"/>
</dbReference>
<evidence type="ECO:0000256" key="7">
    <source>
        <dbReference type="ARBA" id="ARBA00022692"/>
    </source>
</evidence>
<dbReference type="PANTHER" id="PTHR43065">
    <property type="entry name" value="SENSOR HISTIDINE KINASE"/>
    <property type="match status" value="1"/>
</dbReference>
<dbReference type="EC" id="2.7.13.3" evidence="3"/>
<evidence type="ECO:0000256" key="9">
    <source>
        <dbReference type="ARBA" id="ARBA00022777"/>
    </source>
</evidence>
<accession>A0A0K8MAA6</accession>
<dbReference type="InterPro" id="IPR003661">
    <property type="entry name" value="HisK_dim/P_dom"/>
</dbReference>
<dbReference type="NCBIfam" id="TIGR00229">
    <property type="entry name" value="sensory_box"/>
    <property type="match status" value="1"/>
</dbReference>
<dbReference type="STRING" id="1629334.Cva_00057"/>
<evidence type="ECO:0000256" key="14">
    <source>
        <dbReference type="SAM" id="Phobius"/>
    </source>
</evidence>
<feature type="transmembrane region" description="Helical" evidence="14">
    <location>
        <begin position="29"/>
        <end position="48"/>
    </location>
</feature>
<dbReference type="SMART" id="SM00304">
    <property type="entry name" value="HAMP"/>
    <property type="match status" value="1"/>
</dbReference>
<dbReference type="CDD" id="cd06225">
    <property type="entry name" value="HAMP"/>
    <property type="match status" value="1"/>
</dbReference>
<evidence type="ECO:0000313" key="19">
    <source>
        <dbReference type="Proteomes" id="UP000036771"/>
    </source>
</evidence>
<evidence type="ECO:0000256" key="4">
    <source>
        <dbReference type="ARBA" id="ARBA00022475"/>
    </source>
</evidence>
<dbReference type="Pfam" id="PF00672">
    <property type="entry name" value="HAMP"/>
    <property type="match status" value="1"/>
</dbReference>
<dbReference type="InterPro" id="IPR045671">
    <property type="entry name" value="NtrY-like_N"/>
</dbReference>
<protein>
    <recommendedName>
        <fullName evidence="3">histidine kinase</fullName>
        <ecNumber evidence="3">2.7.13.3</ecNumber>
    </recommendedName>
</protein>
<dbReference type="PANTHER" id="PTHR43065:SF10">
    <property type="entry name" value="PEROXIDE STRESS-ACTIVATED HISTIDINE KINASE MAK3"/>
    <property type="match status" value="1"/>
</dbReference>
<dbReference type="AlphaFoldDB" id="A0A0K8MAA6"/>
<keyword evidence="10" id="KW-0067">ATP-binding</keyword>
<dbReference type="Proteomes" id="UP000036771">
    <property type="component" value="Unassembled WGS sequence"/>
</dbReference>
<dbReference type="SUPFAM" id="SSF55785">
    <property type="entry name" value="PYP-like sensor domain (PAS domain)"/>
    <property type="match status" value="1"/>
</dbReference>
<comment type="subcellular location">
    <subcellularLocation>
        <location evidence="2">Cell membrane</location>
        <topology evidence="2">Multi-pass membrane protein</topology>
    </subcellularLocation>
</comment>
<dbReference type="InterPro" id="IPR036890">
    <property type="entry name" value="HATPase_C_sf"/>
</dbReference>
<keyword evidence="19" id="KW-1185">Reference proteome</keyword>
<comment type="caution">
    <text evidence="18">The sequence shown here is derived from an EMBL/GenBank/DDBJ whole genome shotgun (WGS) entry which is preliminary data.</text>
</comment>
<keyword evidence="11 14" id="KW-1133">Transmembrane helix</keyword>
<dbReference type="PROSITE" id="PS50112">
    <property type="entry name" value="PAS"/>
    <property type="match status" value="1"/>
</dbReference>
<dbReference type="Gene3D" id="6.10.340.10">
    <property type="match status" value="1"/>
</dbReference>
<dbReference type="PROSITE" id="PS50109">
    <property type="entry name" value="HIS_KIN"/>
    <property type="match status" value="1"/>
</dbReference>
<dbReference type="InterPro" id="IPR005467">
    <property type="entry name" value="His_kinase_dom"/>
</dbReference>
<dbReference type="InterPro" id="IPR000014">
    <property type="entry name" value="PAS"/>
</dbReference>
<dbReference type="Gene3D" id="3.30.565.10">
    <property type="entry name" value="Histidine kinase-like ATPase, C-terminal domain"/>
    <property type="match status" value="1"/>
</dbReference>
<dbReference type="EMBL" id="BBVC01000003">
    <property type="protein sequence ID" value="GAO97425.1"/>
    <property type="molecule type" value="Genomic_DNA"/>
</dbReference>
<dbReference type="Gene3D" id="1.10.287.130">
    <property type="match status" value="1"/>
</dbReference>
<gene>
    <name evidence="18" type="primary">walK</name>
    <name evidence="18" type="ORF">Cva_00057</name>
</gene>
<evidence type="ECO:0000256" key="6">
    <source>
        <dbReference type="ARBA" id="ARBA00022679"/>
    </source>
</evidence>
<keyword evidence="6" id="KW-0808">Transferase</keyword>
<evidence type="ECO:0000259" key="17">
    <source>
        <dbReference type="PROSITE" id="PS50885"/>
    </source>
</evidence>
<dbReference type="Pfam" id="PF19312">
    <property type="entry name" value="NtrY_N"/>
    <property type="match status" value="1"/>
</dbReference>
<keyword evidence="9 18" id="KW-0418">Kinase</keyword>
<dbReference type="CDD" id="cd00082">
    <property type="entry name" value="HisKA"/>
    <property type="match status" value="1"/>
</dbReference>
<dbReference type="InterPro" id="IPR035965">
    <property type="entry name" value="PAS-like_dom_sf"/>
</dbReference>
<dbReference type="SMART" id="SM00387">
    <property type="entry name" value="HATPase_c"/>
    <property type="match status" value="1"/>
</dbReference>
<evidence type="ECO:0000256" key="10">
    <source>
        <dbReference type="ARBA" id="ARBA00022840"/>
    </source>
</evidence>
<feature type="domain" description="HAMP" evidence="17">
    <location>
        <begin position="323"/>
        <end position="376"/>
    </location>
</feature>
<evidence type="ECO:0000256" key="2">
    <source>
        <dbReference type="ARBA" id="ARBA00004651"/>
    </source>
</evidence>
<dbReference type="SMART" id="SM00388">
    <property type="entry name" value="HisKA"/>
    <property type="match status" value="1"/>
</dbReference>
<evidence type="ECO:0000256" key="11">
    <source>
        <dbReference type="ARBA" id="ARBA00022989"/>
    </source>
</evidence>
<evidence type="ECO:0000259" key="15">
    <source>
        <dbReference type="PROSITE" id="PS50109"/>
    </source>
</evidence>
<dbReference type="InterPro" id="IPR003660">
    <property type="entry name" value="HAMP_dom"/>
</dbReference>
<dbReference type="PIRSF" id="PIRSF037532">
    <property type="entry name" value="STHK_NtrY"/>
    <property type="match status" value="1"/>
</dbReference>
<dbReference type="OrthoDB" id="9776727at2"/>
<evidence type="ECO:0000256" key="1">
    <source>
        <dbReference type="ARBA" id="ARBA00000085"/>
    </source>
</evidence>
<sequence>MIGFLKAKTRAFSETFYYWAQRFKLSQKLVALLLIIAVGAGIATYSAFTNSVLLGGNSRKIVHLLNFDLIILLLLGFLISRRIVNLWSQRRSGRAGSKLHLRLALIFGALTVVPTVFIAISSALLFNEGIQAWFNERVRTALNESSAVAEAYLEEHKKAISTSVNALALKFSENFNRYAENQEYFSEELDKECFIMSLNEGIIFGLNHKIYARTHLSFSLEFESLSLIDLQRAQNRIILQTSESGDRVRAFTRIPHTDAFIIAGRYLDRGVLKRIDNTRNAVSEYNQLEALQNDLEIKLAVSFIIVALILLLAAVWMGLLFADHMARPISELIFAAESVRQGNYAIQVSEKTSEDEISILSRAFNRMTTELKTQQQELVEANQQIDQRRQFIEDVLGGVTAGVIEISVDGQIRLLNRSAVDLLALGNESIIGKNIENIVPEMMEYLGRAFESENRFYQNELSVTRHGFTKTLLVRIVLEYREKTLRGFIITFDDITALMAAQRKATWSDVARRIAHEIKNPLTPIQLSAERLRRKYLKDIQGDRASFEKCIDTIIRQVDQMERLVSEFSSFARMPSPKMVPENLMELCQQAIFLQKSAYPHIEFKIECTNKSLKILCDSSQMGQVFTNLLQNAIDSIESLSDKNKSDLLSKGQIVIIVFQDQKRLVIIIEDNGEGFPEKKSHLLDPYVTLREKGTGLGLAIVKKIVEDHSGELSLENKTEGGACVRMSFPLGIIVPTHEGSFSGQYGSSDDQIMEV</sequence>
<evidence type="ECO:0000256" key="12">
    <source>
        <dbReference type="ARBA" id="ARBA00023012"/>
    </source>
</evidence>
<keyword evidence="13 14" id="KW-0472">Membrane</keyword>
<evidence type="ECO:0000313" key="18">
    <source>
        <dbReference type="EMBL" id="GAO97425.1"/>
    </source>
</evidence>
<organism evidence="18 19">
    <name type="scientific">Caedimonas varicaedens</name>
    <dbReference type="NCBI Taxonomy" id="1629334"/>
    <lineage>
        <taxon>Bacteria</taxon>
        <taxon>Pseudomonadati</taxon>
        <taxon>Pseudomonadota</taxon>
        <taxon>Alphaproteobacteria</taxon>
        <taxon>Holosporales</taxon>
        <taxon>Caedimonadaceae</taxon>
        <taxon>Caedimonas</taxon>
    </lineage>
</organism>
<dbReference type="PRINTS" id="PR00344">
    <property type="entry name" value="BCTRLSENSOR"/>
</dbReference>
<evidence type="ECO:0000256" key="3">
    <source>
        <dbReference type="ARBA" id="ARBA00012438"/>
    </source>
</evidence>
<dbReference type="SUPFAM" id="SSF158472">
    <property type="entry name" value="HAMP domain-like"/>
    <property type="match status" value="1"/>
</dbReference>
<dbReference type="InterPro" id="IPR003594">
    <property type="entry name" value="HATPase_dom"/>
</dbReference>
<reference evidence="18 19" key="1">
    <citation type="submission" date="2015-03" db="EMBL/GenBank/DDBJ databases">
        <title>Caedibacter varicaedens, whole genome shotgun sequence.</title>
        <authorList>
            <person name="Suzuki H."/>
            <person name="Dapper A.L."/>
            <person name="Gibson A.K."/>
            <person name="Jackson C."/>
            <person name="Lee H."/>
            <person name="Pejaver V.R."/>
            <person name="Doak T."/>
            <person name="Lynch M."/>
        </authorList>
    </citation>
    <scope>NUCLEOTIDE SEQUENCE [LARGE SCALE GENOMIC DNA]</scope>
</reference>
<dbReference type="GO" id="GO:0005524">
    <property type="term" value="F:ATP binding"/>
    <property type="evidence" value="ECO:0007669"/>
    <property type="project" value="UniProtKB-KW"/>
</dbReference>
<evidence type="ECO:0000256" key="8">
    <source>
        <dbReference type="ARBA" id="ARBA00022741"/>
    </source>
</evidence>